<dbReference type="EMBL" id="GEDG01022094">
    <property type="protein sequence ID" value="JAP17786.1"/>
    <property type="molecule type" value="Transcribed_RNA"/>
</dbReference>
<reference evidence="1" key="1">
    <citation type="submission" date="2015-12" db="EMBL/GenBank/DDBJ databases">
        <title>Gene expression during late stages of embryo sac development: a critical building block for successful pollen-pistil interactions.</title>
        <authorList>
            <person name="Liu Y."/>
            <person name="Joly V."/>
            <person name="Sabar M."/>
            <person name="Matton D.P."/>
        </authorList>
    </citation>
    <scope>NUCLEOTIDE SEQUENCE</scope>
</reference>
<evidence type="ECO:0000313" key="1">
    <source>
        <dbReference type="EMBL" id="JAP17786.1"/>
    </source>
</evidence>
<organism evidence="1">
    <name type="scientific">Solanum chacoense</name>
    <name type="common">Chaco potato</name>
    <dbReference type="NCBI Taxonomy" id="4108"/>
    <lineage>
        <taxon>Eukaryota</taxon>
        <taxon>Viridiplantae</taxon>
        <taxon>Streptophyta</taxon>
        <taxon>Embryophyta</taxon>
        <taxon>Tracheophyta</taxon>
        <taxon>Spermatophyta</taxon>
        <taxon>Magnoliopsida</taxon>
        <taxon>eudicotyledons</taxon>
        <taxon>Gunneridae</taxon>
        <taxon>Pentapetalae</taxon>
        <taxon>asterids</taxon>
        <taxon>lamiids</taxon>
        <taxon>Solanales</taxon>
        <taxon>Solanaceae</taxon>
        <taxon>Solanoideae</taxon>
        <taxon>Solaneae</taxon>
        <taxon>Solanum</taxon>
    </lineage>
</organism>
<protein>
    <submittedName>
        <fullName evidence="1">Putative ovule protein</fullName>
    </submittedName>
</protein>
<dbReference type="AlphaFoldDB" id="A0A0V0HCK9"/>
<proteinExistence type="predicted"/>
<accession>A0A0V0HCK9</accession>
<sequence>MNFTQNFPKEYFMLHQVQLFLLTGSSCCLPPGTTIGHLDQEVLFPSSGRSRNIYLANLIYDNHGIYIYHVTTITFSAHRT</sequence>
<name>A0A0V0HCK9_SOLCH</name>